<feature type="signal peptide" evidence="4">
    <location>
        <begin position="1"/>
        <end position="18"/>
    </location>
</feature>
<dbReference type="SMART" id="SM00856">
    <property type="entry name" value="PMEI"/>
    <property type="match status" value="1"/>
</dbReference>
<gene>
    <name evidence="6" type="ORF">SLEP1_g45089</name>
</gene>
<organism evidence="6 7">
    <name type="scientific">Rubroshorea leprosula</name>
    <dbReference type="NCBI Taxonomy" id="152421"/>
    <lineage>
        <taxon>Eukaryota</taxon>
        <taxon>Viridiplantae</taxon>
        <taxon>Streptophyta</taxon>
        <taxon>Embryophyta</taxon>
        <taxon>Tracheophyta</taxon>
        <taxon>Spermatophyta</taxon>
        <taxon>Magnoliopsida</taxon>
        <taxon>eudicotyledons</taxon>
        <taxon>Gunneridae</taxon>
        <taxon>Pentapetalae</taxon>
        <taxon>rosids</taxon>
        <taxon>malvids</taxon>
        <taxon>Malvales</taxon>
        <taxon>Dipterocarpaceae</taxon>
        <taxon>Rubroshorea</taxon>
    </lineage>
</organism>
<evidence type="ECO:0000313" key="7">
    <source>
        <dbReference type="Proteomes" id="UP001054252"/>
    </source>
</evidence>
<protein>
    <recommendedName>
        <fullName evidence="5">Pectinesterase inhibitor domain-containing protein</fullName>
    </recommendedName>
</protein>
<dbReference type="SUPFAM" id="SSF101148">
    <property type="entry name" value="Plant invertase/pectin methylesterase inhibitor"/>
    <property type="match status" value="1"/>
</dbReference>
<dbReference type="InterPro" id="IPR052421">
    <property type="entry name" value="PCW_Enzyme_Inhibitor"/>
</dbReference>
<evidence type="ECO:0000313" key="6">
    <source>
        <dbReference type="EMBL" id="GKV37014.1"/>
    </source>
</evidence>
<dbReference type="Proteomes" id="UP001054252">
    <property type="component" value="Unassembled WGS sequence"/>
</dbReference>
<reference evidence="6 7" key="1">
    <citation type="journal article" date="2021" name="Commun. Biol.">
        <title>The genome of Shorea leprosula (Dipterocarpaceae) highlights the ecological relevance of drought in aseasonal tropical rainforests.</title>
        <authorList>
            <person name="Ng K.K.S."/>
            <person name="Kobayashi M.J."/>
            <person name="Fawcett J.A."/>
            <person name="Hatakeyama M."/>
            <person name="Paape T."/>
            <person name="Ng C.H."/>
            <person name="Ang C.C."/>
            <person name="Tnah L.H."/>
            <person name="Lee C.T."/>
            <person name="Nishiyama T."/>
            <person name="Sese J."/>
            <person name="O'Brien M.J."/>
            <person name="Copetti D."/>
            <person name="Mohd Noor M.I."/>
            <person name="Ong R.C."/>
            <person name="Putra M."/>
            <person name="Sireger I.Z."/>
            <person name="Indrioko S."/>
            <person name="Kosugi Y."/>
            <person name="Izuno A."/>
            <person name="Isagi Y."/>
            <person name="Lee S.L."/>
            <person name="Shimizu K.K."/>
        </authorList>
    </citation>
    <scope>NUCLEOTIDE SEQUENCE [LARGE SCALE GENOMIC DNA]</scope>
    <source>
        <strain evidence="6">214</strain>
    </source>
</reference>
<dbReference type="InterPro" id="IPR034086">
    <property type="entry name" value="PMEI_plant"/>
</dbReference>
<dbReference type="PANTHER" id="PTHR36710:SF4">
    <property type="entry name" value="PLANT INVERTASE_PECTIN METHYLESTERASE INHIBITOR SUPERFAMILY PROTEIN"/>
    <property type="match status" value="1"/>
</dbReference>
<dbReference type="Gene3D" id="1.20.140.40">
    <property type="entry name" value="Invertase/pectin methylesterase inhibitor family protein"/>
    <property type="match status" value="1"/>
</dbReference>
<dbReference type="FunFam" id="1.20.140.40:FF:000008">
    <property type="entry name" value="Invertase/pectin methylesterase inhibitor family protein"/>
    <property type="match status" value="1"/>
</dbReference>
<evidence type="ECO:0000256" key="1">
    <source>
        <dbReference type="ARBA" id="ARBA00022729"/>
    </source>
</evidence>
<accession>A0AAV5LJD2</accession>
<feature type="domain" description="Pectinesterase inhibitor" evidence="5">
    <location>
        <begin position="18"/>
        <end position="164"/>
    </location>
</feature>
<dbReference type="InterPro" id="IPR006501">
    <property type="entry name" value="Pectinesterase_inhib_dom"/>
</dbReference>
<dbReference type="Pfam" id="PF04043">
    <property type="entry name" value="PMEI"/>
    <property type="match status" value="1"/>
</dbReference>
<dbReference type="InterPro" id="IPR035513">
    <property type="entry name" value="Invertase/methylesterase_inhib"/>
</dbReference>
<comment type="caution">
    <text evidence="6">The sequence shown here is derived from an EMBL/GenBank/DDBJ whole genome shotgun (WGS) entry which is preliminary data.</text>
</comment>
<dbReference type="NCBIfam" id="TIGR01614">
    <property type="entry name" value="PME_inhib"/>
    <property type="match status" value="1"/>
</dbReference>
<keyword evidence="7" id="KW-1185">Reference proteome</keyword>
<dbReference type="CDD" id="cd15797">
    <property type="entry name" value="PMEI"/>
    <property type="match status" value="1"/>
</dbReference>
<evidence type="ECO:0000256" key="4">
    <source>
        <dbReference type="SAM" id="SignalP"/>
    </source>
</evidence>
<proteinExistence type="inferred from homology"/>
<feature type="chain" id="PRO_5043966442" description="Pectinesterase inhibitor domain-containing protein" evidence="4">
    <location>
        <begin position="19"/>
        <end position="168"/>
    </location>
</feature>
<dbReference type="EMBL" id="BPVZ01000120">
    <property type="protein sequence ID" value="GKV37014.1"/>
    <property type="molecule type" value="Genomic_DNA"/>
</dbReference>
<dbReference type="GO" id="GO:0046910">
    <property type="term" value="F:pectinesterase inhibitor activity"/>
    <property type="evidence" value="ECO:0007669"/>
    <property type="project" value="InterPro"/>
</dbReference>
<evidence type="ECO:0000259" key="5">
    <source>
        <dbReference type="SMART" id="SM00856"/>
    </source>
</evidence>
<keyword evidence="1 4" id="KW-0732">Signal</keyword>
<dbReference type="AlphaFoldDB" id="A0AAV5LJD2"/>
<sequence length="168" mass="18053">MPVLVFILLPLFSSMAAADDRLIEVQCHNAEVPAVCMQCVNSDPEAGQADRVGVAAIVLNCLTNHSKTLYHDMAELASSSQDKNTEAVAKICQKGYSDAGQQLGAAAQALKSGDYDMANASVREALENDVACGNEGESCKLNFPPDVVYEMRVYEELADAALRIIDRL</sequence>
<dbReference type="PANTHER" id="PTHR36710">
    <property type="entry name" value="PECTINESTERASE INHIBITOR-LIKE"/>
    <property type="match status" value="1"/>
</dbReference>
<evidence type="ECO:0000256" key="3">
    <source>
        <dbReference type="ARBA" id="ARBA00038471"/>
    </source>
</evidence>
<evidence type="ECO:0000256" key="2">
    <source>
        <dbReference type="ARBA" id="ARBA00023157"/>
    </source>
</evidence>
<keyword evidence="2" id="KW-1015">Disulfide bond</keyword>
<name>A0AAV5LJD2_9ROSI</name>
<comment type="similarity">
    <text evidence="3">Belongs to the PMEI family.</text>
</comment>